<sequence length="452" mass="50560">MTPNQQLPSQMGWSSLEQLPQGVLERIAEFCGDIAIFSSTEQADQFTENIIDSAASNNWQPSYQDLRSLALTSTSLAYPAQRALHYVRYFVACITDHMRPLPIRFVPPQPLVMASFMRNLYSVLSTTMAGALPEHSFLRQTLISAIDTLTGSDPSEWGDLMMSQIVSEPGVNFHTIEDQVLTTAVQLCPRIAATRLCFGEPRRHPGEPQAADQVAPNTVMYSSILTNCPLQLKSLTLDFGALYSLTNLKNHVPGYPTGCPPSIERLTLVGNRVESEVPYDLFTIEVFFDWLRTNTKLRELRLIDDFDKMIQYSDNRATAEANGNSATVEPLNWNDILRAYKKILEVLVMGWHRPSTYGMKARFGFLGMLDCLSEMGKLRYLKVPLMALGGTDFIVPLGDDGKLVEAARTMLPASLKRVELMVVNPPATRAERTDLKWRVVKCQVEGRMPTSS</sequence>
<name>A0ABR3DTM2_NEUIN</name>
<comment type="caution">
    <text evidence="1">The sequence shown here is derived from an EMBL/GenBank/DDBJ whole genome shotgun (WGS) entry which is preliminary data.</text>
</comment>
<gene>
    <name evidence="1" type="ORF">QR685DRAFT_579032</name>
</gene>
<keyword evidence="2" id="KW-1185">Reference proteome</keyword>
<protein>
    <recommendedName>
        <fullName evidence="3">F-box domain-containing protein</fullName>
    </recommendedName>
</protein>
<organism evidence="1 2">
    <name type="scientific">Neurospora intermedia</name>
    <dbReference type="NCBI Taxonomy" id="5142"/>
    <lineage>
        <taxon>Eukaryota</taxon>
        <taxon>Fungi</taxon>
        <taxon>Dikarya</taxon>
        <taxon>Ascomycota</taxon>
        <taxon>Pezizomycotina</taxon>
        <taxon>Sordariomycetes</taxon>
        <taxon>Sordariomycetidae</taxon>
        <taxon>Sordariales</taxon>
        <taxon>Sordariaceae</taxon>
        <taxon>Neurospora</taxon>
    </lineage>
</organism>
<reference evidence="1 2" key="1">
    <citation type="submission" date="2023-09" db="EMBL/GenBank/DDBJ databases">
        <title>Multi-omics analysis of a traditional fermented food reveals byproduct-associated fungal strains for waste-to-food upcycling.</title>
        <authorList>
            <consortium name="Lawrence Berkeley National Laboratory"/>
            <person name="Rekdal V.M."/>
            <person name="Villalobos-Escobedo J.M."/>
            <person name="Rodriguez-Valeron N."/>
            <person name="Garcia M.O."/>
            <person name="Vasquez D.P."/>
            <person name="Damayanti I."/>
            <person name="Sorensen P.M."/>
            <person name="Baidoo E.E."/>
            <person name="De Carvalho A.C."/>
            <person name="Riley R."/>
            <person name="Lipzen A."/>
            <person name="He G."/>
            <person name="Yan M."/>
            <person name="Haridas S."/>
            <person name="Daum C."/>
            <person name="Yoshinaga Y."/>
            <person name="Ng V."/>
            <person name="Grigoriev I.V."/>
            <person name="Munk R."/>
            <person name="Nuraida L."/>
            <person name="Wijaya C.H."/>
            <person name="Morales P.-C."/>
            <person name="Keasling J.D."/>
        </authorList>
    </citation>
    <scope>NUCLEOTIDE SEQUENCE [LARGE SCALE GENOMIC DNA]</scope>
    <source>
        <strain evidence="1 2">FGSC 2613</strain>
    </source>
</reference>
<accession>A0ABR3DTM2</accession>
<proteinExistence type="predicted"/>
<evidence type="ECO:0000313" key="2">
    <source>
        <dbReference type="Proteomes" id="UP001451303"/>
    </source>
</evidence>
<evidence type="ECO:0000313" key="1">
    <source>
        <dbReference type="EMBL" id="KAL0475967.1"/>
    </source>
</evidence>
<evidence type="ECO:0008006" key="3">
    <source>
        <dbReference type="Google" id="ProtNLM"/>
    </source>
</evidence>
<dbReference type="EMBL" id="JAVLET010000001">
    <property type="protein sequence ID" value="KAL0475967.1"/>
    <property type="molecule type" value="Genomic_DNA"/>
</dbReference>
<dbReference type="Proteomes" id="UP001451303">
    <property type="component" value="Unassembled WGS sequence"/>
</dbReference>